<evidence type="ECO:0000313" key="1">
    <source>
        <dbReference type="EMBL" id="JAH79674.1"/>
    </source>
</evidence>
<accession>A0A0E9VNG6</accession>
<reference evidence="1" key="1">
    <citation type="submission" date="2014-11" db="EMBL/GenBank/DDBJ databases">
        <authorList>
            <person name="Amaro Gonzalez C."/>
        </authorList>
    </citation>
    <scope>NUCLEOTIDE SEQUENCE</scope>
</reference>
<dbReference type="EMBL" id="GBXM01040731">
    <property type="protein sequence ID" value="JAH67846.1"/>
    <property type="molecule type" value="Transcribed_RNA"/>
</dbReference>
<name>A0A0E9VNG6_ANGAN</name>
<sequence>MTLKPFTFSFFPPFSRFSSAGEHDATVVIN</sequence>
<dbReference type="AlphaFoldDB" id="A0A0E9VNG6"/>
<dbReference type="EMBL" id="GBXM01028903">
    <property type="protein sequence ID" value="JAH79674.1"/>
    <property type="molecule type" value="Transcribed_RNA"/>
</dbReference>
<organism evidence="1">
    <name type="scientific">Anguilla anguilla</name>
    <name type="common">European freshwater eel</name>
    <name type="synonym">Muraena anguilla</name>
    <dbReference type="NCBI Taxonomy" id="7936"/>
    <lineage>
        <taxon>Eukaryota</taxon>
        <taxon>Metazoa</taxon>
        <taxon>Chordata</taxon>
        <taxon>Craniata</taxon>
        <taxon>Vertebrata</taxon>
        <taxon>Euteleostomi</taxon>
        <taxon>Actinopterygii</taxon>
        <taxon>Neopterygii</taxon>
        <taxon>Teleostei</taxon>
        <taxon>Anguilliformes</taxon>
        <taxon>Anguillidae</taxon>
        <taxon>Anguilla</taxon>
    </lineage>
</organism>
<protein>
    <submittedName>
        <fullName evidence="1">Uncharacterized protein</fullName>
    </submittedName>
</protein>
<reference evidence="1" key="2">
    <citation type="journal article" date="2015" name="Fish Shellfish Immunol.">
        <title>Early steps in the European eel (Anguilla anguilla)-Vibrio vulnificus interaction in the gills: Role of the RtxA13 toxin.</title>
        <authorList>
            <person name="Callol A."/>
            <person name="Pajuelo D."/>
            <person name="Ebbesson L."/>
            <person name="Teles M."/>
            <person name="MacKenzie S."/>
            <person name="Amaro C."/>
        </authorList>
    </citation>
    <scope>NUCLEOTIDE SEQUENCE</scope>
</reference>
<proteinExistence type="predicted"/>